<feature type="domain" description="Cupin type-2" evidence="3">
    <location>
        <begin position="65"/>
        <end position="134"/>
    </location>
</feature>
<organism evidence="4 5">
    <name type="scientific">Streptomyces tuirus</name>
    <dbReference type="NCBI Taxonomy" id="68278"/>
    <lineage>
        <taxon>Bacteria</taxon>
        <taxon>Bacillati</taxon>
        <taxon>Actinomycetota</taxon>
        <taxon>Actinomycetes</taxon>
        <taxon>Kitasatosporales</taxon>
        <taxon>Streptomycetaceae</taxon>
        <taxon>Streptomyces</taxon>
    </lineage>
</organism>
<protein>
    <submittedName>
        <fullName evidence="4">Cupin domain-containing protein</fullName>
    </submittedName>
</protein>
<gene>
    <name evidence="4" type="ORF">KEF29_33470</name>
</gene>
<feature type="signal peptide" evidence="2">
    <location>
        <begin position="1"/>
        <end position="30"/>
    </location>
</feature>
<dbReference type="SUPFAM" id="SSF51182">
    <property type="entry name" value="RmlC-like cupins"/>
    <property type="match status" value="1"/>
</dbReference>
<keyword evidence="2" id="KW-0732">Signal</keyword>
<evidence type="ECO:0000313" key="4">
    <source>
        <dbReference type="EMBL" id="MBR8642659.1"/>
    </source>
</evidence>
<dbReference type="InterPro" id="IPR011051">
    <property type="entry name" value="RmlC_Cupin_sf"/>
</dbReference>
<dbReference type="EMBL" id="JAGTPG010000002">
    <property type="protein sequence ID" value="MBR8642659.1"/>
    <property type="molecule type" value="Genomic_DNA"/>
</dbReference>
<feature type="compositionally biased region" description="Low complexity" evidence="1">
    <location>
        <begin position="141"/>
        <end position="156"/>
    </location>
</feature>
<dbReference type="Gene3D" id="2.60.120.10">
    <property type="entry name" value="Jelly Rolls"/>
    <property type="match status" value="1"/>
</dbReference>
<evidence type="ECO:0000256" key="1">
    <source>
        <dbReference type="SAM" id="MobiDB-lite"/>
    </source>
</evidence>
<dbReference type="InterPro" id="IPR014710">
    <property type="entry name" value="RmlC-like_jellyroll"/>
</dbReference>
<name>A0A941J8B0_9ACTN</name>
<keyword evidence="5" id="KW-1185">Reference proteome</keyword>
<accession>A0A941J8B0</accession>
<evidence type="ECO:0000259" key="3">
    <source>
        <dbReference type="Pfam" id="PF07883"/>
    </source>
</evidence>
<dbReference type="InterPro" id="IPR013096">
    <property type="entry name" value="Cupin_2"/>
</dbReference>
<feature type="chain" id="PRO_5037628768" evidence="2">
    <location>
        <begin position="31"/>
        <end position="165"/>
    </location>
</feature>
<reference evidence="4 5" key="1">
    <citation type="submission" date="2021-04" db="EMBL/GenBank/DDBJ databases">
        <title>Characterization of the biosynthetic gene cluster of new lipopeptides with antitumor activity in the genome of the marine Streptomyces PHM034.</title>
        <authorList>
            <person name="Ceniceros A."/>
            <person name="Canedo L."/>
            <person name="Mendez C."/>
            <person name="Olano C."/>
            <person name="Schleissner C."/>
            <person name="Cuevas C."/>
            <person name="De La Calle F."/>
            <person name="Salas J.A."/>
        </authorList>
    </citation>
    <scope>NUCLEOTIDE SEQUENCE [LARGE SCALE GENOMIC DNA]</scope>
    <source>
        <strain evidence="4 5">PHM034</strain>
    </source>
</reference>
<evidence type="ECO:0000256" key="2">
    <source>
        <dbReference type="SAM" id="SignalP"/>
    </source>
</evidence>
<evidence type="ECO:0000313" key="5">
    <source>
        <dbReference type="Proteomes" id="UP000682308"/>
    </source>
</evidence>
<proteinExistence type="predicted"/>
<sequence>MVRKSKVAAAGAVAAVILGAGFAVQPAAQAEVPPVSAVVLSEGVTSAPFKIKANGDRKVLYRKAVVQPGASTGWHYHVGEEIAVIHSGTFTRIEGSDCSVREYGPGESLVEPVGPDTVHMGVNNGTEPVELYVVDIIPKNATAPTTPAPDPGCDTAGTRAGRGGE</sequence>
<dbReference type="Pfam" id="PF07883">
    <property type="entry name" value="Cupin_2"/>
    <property type="match status" value="1"/>
</dbReference>
<feature type="region of interest" description="Disordered" evidence="1">
    <location>
        <begin position="141"/>
        <end position="165"/>
    </location>
</feature>
<comment type="caution">
    <text evidence="4">The sequence shown here is derived from an EMBL/GenBank/DDBJ whole genome shotgun (WGS) entry which is preliminary data.</text>
</comment>
<dbReference type="AlphaFoldDB" id="A0A941J8B0"/>
<dbReference type="Proteomes" id="UP000682308">
    <property type="component" value="Unassembled WGS sequence"/>
</dbReference>